<accession>A0A9N8VAA0</accession>
<protein>
    <submittedName>
        <fullName evidence="1">5069_t:CDS:1</fullName>
    </submittedName>
</protein>
<evidence type="ECO:0000313" key="1">
    <source>
        <dbReference type="EMBL" id="CAG8440351.1"/>
    </source>
</evidence>
<evidence type="ECO:0000313" key="2">
    <source>
        <dbReference type="Proteomes" id="UP000789508"/>
    </source>
</evidence>
<proteinExistence type="predicted"/>
<gene>
    <name evidence="1" type="ORF">ALEPTO_LOCUS253</name>
</gene>
<organism evidence="1 2">
    <name type="scientific">Ambispora leptoticha</name>
    <dbReference type="NCBI Taxonomy" id="144679"/>
    <lineage>
        <taxon>Eukaryota</taxon>
        <taxon>Fungi</taxon>
        <taxon>Fungi incertae sedis</taxon>
        <taxon>Mucoromycota</taxon>
        <taxon>Glomeromycotina</taxon>
        <taxon>Glomeromycetes</taxon>
        <taxon>Archaeosporales</taxon>
        <taxon>Ambisporaceae</taxon>
        <taxon>Ambispora</taxon>
    </lineage>
</organism>
<sequence>LNIPHGTPYFVGELSREEAEEFFEKIFSNTVRTISIDSWSLPETMKVIVANQEYILEDDFAEKICHDKVYSLIEYNFLHLRPTSAFCYDIINPPNEAILTPMNQKSVNAMEGLFKKYVTRGLA</sequence>
<dbReference type="Proteomes" id="UP000789508">
    <property type="component" value="Unassembled WGS sequence"/>
</dbReference>
<dbReference type="AlphaFoldDB" id="A0A9N8VAA0"/>
<keyword evidence="2" id="KW-1185">Reference proteome</keyword>
<dbReference type="OrthoDB" id="2305201at2759"/>
<comment type="caution">
    <text evidence="1">The sequence shown here is derived from an EMBL/GenBank/DDBJ whole genome shotgun (WGS) entry which is preliminary data.</text>
</comment>
<dbReference type="EMBL" id="CAJVPS010000013">
    <property type="protein sequence ID" value="CAG8440351.1"/>
    <property type="molecule type" value="Genomic_DNA"/>
</dbReference>
<reference evidence="1" key="1">
    <citation type="submission" date="2021-06" db="EMBL/GenBank/DDBJ databases">
        <authorList>
            <person name="Kallberg Y."/>
            <person name="Tangrot J."/>
            <person name="Rosling A."/>
        </authorList>
    </citation>
    <scope>NUCLEOTIDE SEQUENCE</scope>
    <source>
        <strain evidence="1">FL130A</strain>
    </source>
</reference>
<feature type="non-terminal residue" evidence="1">
    <location>
        <position position="1"/>
    </location>
</feature>
<name>A0A9N8VAA0_9GLOM</name>